<dbReference type="Proteomes" id="UP000075683">
    <property type="component" value="Unassembled WGS sequence"/>
</dbReference>
<reference evidence="1 2" key="1">
    <citation type="submission" date="2016-01" db="EMBL/GenBank/DDBJ databases">
        <title>Draft Genome Sequences of Seven Thermophilic Sporeformers Isolated from Foods.</title>
        <authorList>
            <person name="Berendsen E.M."/>
            <person name="Wells-Bennik M.H."/>
            <person name="Krawcyk A.O."/>
            <person name="De Jong A."/>
            <person name="Holsappel S."/>
            <person name="Eijlander R.T."/>
            <person name="Kuipers O.P."/>
        </authorList>
    </citation>
    <scope>NUCLEOTIDE SEQUENCE [LARGE SCALE GENOMIC DNA]</scope>
    <source>
        <strain evidence="1 2">B4135</strain>
    </source>
</reference>
<protein>
    <submittedName>
        <fullName evidence="1">Uncharacterized protein</fullName>
    </submittedName>
</protein>
<name>A0A150MF96_9BACI</name>
<evidence type="ECO:0000313" key="2">
    <source>
        <dbReference type="Proteomes" id="UP000075683"/>
    </source>
</evidence>
<comment type="caution">
    <text evidence="1">The sequence shown here is derived from an EMBL/GenBank/DDBJ whole genome shotgun (WGS) entry which is preliminary data.</text>
</comment>
<evidence type="ECO:0000313" key="1">
    <source>
        <dbReference type="EMBL" id="KYD23151.1"/>
    </source>
</evidence>
<organism evidence="1 2">
    <name type="scientific">Caldibacillus debilis</name>
    <dbReference type="NCBI Taxonomy" id="301148"/>
    <lineage>
        <taxon>Bacteria</taxon>
        <taxon>Bacillati</taxon>
        <taxon>Bacillota</taxon>
        <taxon>Bacilli</taxon>
        <taxon>Bacillales</taxon>
        <taxon>Bacillaceae</taxon>
        <taxon>Caldibacillus</taxon>
    </lineage>
</organism>
<dbReference type="AlphaFoldDB" id="A0A150MF96"/>
<proteinExistence type="predicted"/>
<dbReference type="RefSeq" id="WP_061567791.1">
    <property type="nucleotide sequence ID" value="NZ_LQYT01000001.1"/>
</dbReference>
<sequence>MSNYEGMNGFGKLKKKDLMDLKKLLIETHNKEISKIERRLKKKYGIKQATSRTWTFPFLDIQTDYCGSLGWVTLCPEDGTFRFRVNENNHAVEDAWDSLTFRALINFLRSLPNKGKIYGAKVYHWSEYDEDQWGNKTPGRFYYYGAWKN</sequence>
<gene>
    <name evidence="1" type="ORF">B4135_0974</name>
</gene>
<dbReference type="EMBL" id="LQYT01000001">
    <property type="protein sequence ID" value="KYD23151.1"/>
    <property type="molecule type" value="Genomic_DNA"/>
</dbReference>
<accession>A0A150MF96</accession>